<sequence length="202" mass="21463">MLYLMKLEGGVIMSKKRPSKLIALCIIAATASMSVFNSNFVKADSVMGDVYVSTNRSFNNDGTLNSPTTFEAALTKVAPGGAIYVMGGTYNYNNQITIQRGNDGQVDKFKNIQPYNNGKVISSSETCGKPSKVSNDRGLQVNGAYWHIRGIEVKGAVAPVTIKDCVAYNNGATSNGTSTAYSDGNGFKLGGDKIAVSHVVKN</sequence>
<reference evidence="9 10" key="1">
    <citation type="journal article" date="2001" name="J. Bacteriol.">
        <title>Genome sequence and comparative analysis of the solvent-producing bacterium Clostridium acetobutylicum.</title>
        <authorList>
            <person name="Nolling J."/>
            <person name="Breton G."/>
            <person name="Omelchenko M.V."/>
            <person name="Makarova K.S."/>
            <person name="Zeng Q."/>
            <person name="Gibson R."/>
            <person name="Lee H.M."/>
            <person name="Dubois J."/>
            <person name="Qiu D."/>
            <person name="Hitti J."/>
            <person name="Wolf Y.I."/>
            <person name="Tatusov R.L."/>
            <person name="Sabathe F."/>
            <person name="Doucette-Stamm L."/>
            <person name="Soucaille P."/>
            <person name="Daly M.J."/>
            <person name="Bennett G.N."/>
            <person name="Koonin E.V."/>
            <person name="Smith D.R."/>
        </authorList>
    </citation>
    <scope>NUCLEOTIDE SEQUENCE [LARGE SCALE GENOMIC DNA]</scope>
    <source>
        <strain evidence="10">ATCC 824 / DSM 792 / JCM 1419 / LMG 5710 / VKM B-1787</strain>
    </source>
</reference>
<keyword evidence="4" id="KW-0479">Metal-binding</keyword>
<evidence type="ECO:0000256" key="3">
    <source>
        <dbReference type="ARBA" id="ARBA00022525"/>
    </source>
</evidence>
<protein>
    <submittedName>
        <fullName evidence="9">Pectate lyase H (FS)</fullName>
    </submittedName>
</protein>
<dbReference type="InterPro" id="IPR012334">
    <property type="entry name" value="Pectin_lyas_fold"/>
</dbReference>
<dbReference type="PATRIC" id="fig|272562.8.peg.778"/>
<dbReference type="HOGENOM" id="CLU_1425711_0_0_9"/>
<evidence type="ECO:0000256" key="1">
    <source>
        <dbReference type="ARBA" id="ARBA00001913"/>
    </source>
</evidence>
<dbReference type="STRING" id="272562.CA_C0574"/>
<dbReference type="GO" id="GO:0005576">
    <property type="term" value="C:extracellular region"/>
    <property type="evidence" value="ECO:0007669"/>
    <property type="project" value="UniProtKB-SubCell"/>
</dbReference>
<dbReference type="OrthoDB" id="8660908at2"/>
<evidence type="ECO:0000256" key="4">
    <source>
        <dbReference type="ARBA" id="ARBA00022723"/>
    </source>
</evidence>
<evidence type="ECO:0000256" key="2">
    <source>
        <dbReference type="ARBA" id="ARBA00004613"/>
    </source>
</evidence>
<gene>
    <name evidence="9" type="ordered locus">CA_C0574</name>
</gene>
<dbReference type="PANTHER" id="PTHR40088">
    <property type="entry name" value="PECTATE LYASE (EUROFUNG)"/>
    <property type="match status" value="1"/>
</dbReference>
<comment type="cofactor">
    <cofactor evidence="1">
        <name>Ca(2+)</name>
        <dbReference type="ChEBI" id="CHEBI:29108"/>
    </cofactor>
</comment>
<dbReference type="InterPro" id="IPR052052">
    <property type="entry name" value="Polysaccharide_Lyase_9"/>
</dbReference>
<dbReference type="PIR" id="F96970">
    <property type="entry name" value="F96970"/>
</dbReference>
<evidence type="ECO:0000256" key="7">
    <source>
        <dbReference type="ARBA" id="ARBA00023239"/>
    </source>
</evidence>
<dbReference type="KEGG" id="cac:CA_C0574"/>
<dbReference type="GO" id="GO:0016837">
    <property type="term" value="F:carbon-oxygen lyase activity, acting on polysaccharides"/>
    <property type="evidence" value="ECO:0007669"/>
    <property type="project" value="TreeGrafter"/>
</dbReference>
<dbReference type="SUPFAM" id="SSF51126">
    <property type="entry name" value="Pectin lyase-like"/>
    <property type="match status" value="1"/>
</dbReference>
<dbReference type="PANTHER" id="PTHR40088:SF1">
    <property type="entry name" value="PECTATE LYASE PEL9"/>
    <property type="match status" value="1"/>
</dbReference>
<evidence type="ECO:0000313" key="9">
    <source>
        <dbReference type="EMBL" id="AAK78553.1"/>
    </source>
</evidence>
<accession>Q97LI6</accession>
<dbReference type="AlphaFoldDB" id="Q97LI6"/>
<dbReference type="Proteomes" id="UP000000814">
    <property type="component" value="Chromosome"/>
</dbReference>
<proteinExistence type="inferred from homology"/>
<dbReference type="EMBL" id="AE001437">
    <property type="protein sequence ID" value="AAK78553.1"/>
    <property type="molecule type" value="Genomic_DNA"/>
</dbReference>
<comment type="subcellular location">
    <subcellularLocation>
        <location evidence="2">Secreted</location>
    </subcellularLocation>
</comment>
<keyword evidence="10" id="KW-1185">Reference proteome</keyword>
<evidence type="ECO:0000256" key="6">
    <source>
        <dbReference type="ARBA" id="ARBA00022837"/>
    </source>
</evidence>
<evidence type="ECO:0000256" key="8">
    <source>
        <dbReference type="ARBA" id="ARBA00038263"/>
    </source>
</evidence>
<dbReference type="CAZy" id="PL9">
    <property type="family name" value="Polysaccharide Lyase Family 9"/>
</dbReference>
<keyword evidence="3" id="KW-0964">Secreted</keyword>
<evidence type="ECO:0000313" key="10">
    <source>
        <dbReference type="Proteomes" id="UP000000814"/>
    </source>
</evidence>
<name>Q97LI6_CLOAB</name>
<keyword evidence="5" id="KW-0732">Signal</keyword>
<dbReference type="GO" id="GO:0046872">
    <property type="term" value="F:metal ion binding"/>
    <property type="evidence" value="ECO:0007669"/>
    <property type="project" value="UniProtKB-KW"/>
</dbReference>
<evidence type="ECO:0000256" key="5">
    <source>
        <dbReference type="ARBA" id="ARBA00022729"/>
    </source>
</evidence>
<keyword evidence="6" id="KW-0106">Calcium</keyword>
<dbReference type="Gene3D" id="2.160.20.10">
    <property type="entry name" value="Single-stranded right-handed beta-helix, Pectin lyase-like"/>
    <property type="match status" value="2"/>
</dbReference>
<organism evidence="9 10">
    <name type="scientific">Clostridium acetobutylicum (strain ATCC 824 / DSM 792 / JCM 1419 / IAM 19013 / LMG 5710 / NBRC 13948 / NRRL B-527 / VKM B-1787 / 2291 / W)</name>
    <dbReference type="NCBI Taxonomy" id="272562"/>
    <lineage>
        <taxon>Bacteria</taxon>
        <taxon>Bacillati</taxon>
        <taxon>Bacillota</taxon>
        <taxon>Clostridia</taxon>
        <taxon>Eubacteriales</taxon>
        <taxon>Clostridiaceae</taxon>
        <taxon>Clostridium</taxon>
    </lineage>
</organism>
<comment type="similarity">
    <text evidence="8">Belongs to the polysaccharide lyase 9 family.</text>
</comment>
<dbReference type="InterPro" id="IPR011050">
    <property type="entry name" value="Pectin_lyase_fold/virulence"/>
</dbReference>
<dbReference type="eggNOG" id="COG3266">
    <property type="taxonomic scope" value="Bacteria"/>
</dbReference>
<keyword evidence="7 9" id="KW-0456">Lyase</keyword>